<comment type="caution">
    <text evidence="2">The sequence shown here is derived from an EMBL/GenBank/DDBJ whole genome shotgun (WGS) entry which is preliminary data.</text>
</comment>
<dbReference type="Proteomes" id="UP001595758">
    <property type="component" value="Unassembled WGS sequence"/>
</dbReference>
<evidence type="ECO:0000313" key="3">
    <source>
        <dbReference type="Proteomes" id="UP001595758"/>
    </source>
</evidence>
<organism evidence="2 3">
    <name type="scientific">Legionella dresdenensis</name>
    <dbReference type="NCBI Taxonomy" id="450200"/>
    <lineage>
        <taxon>Bacteria</taxon>
        <taxon>Pseudomonadati</taxon>
        <taxon>Pseudomonadota</taxon>
        <taxon>Gammaproteobacteria</taxon>
        <taxon>Legionellales</taxon>
        <taxon>Legionellaceae</taxon>
        <taxon>Legionella</taxon>
    </lineage>
</organism>
<name>A0ABV8CDL5_9GAMM</name>
<keyword evidence="3" id="KW-1185">Reference proteome</keyword>
<feature type="transmembrane region" description="Helical" evidence="1">
    <location>
        <begin position="34"/>
        <end position="53"/>
    </location>
</feature>
<dbReference type="RefSeq" id="WP_382341003.1">
    <property type="nucleotide sequence ID" value="NZ_JBHSAB010000002.1"/>
</dbReference>
<dbReference type="EMBL" id="JBHSAB010000002">
    <property type="protein sequence ID" value="MFC3908064.1"/>
    <property type="molecule type" value="Genomic_DNA"/>
</dbReference>
<protein>
    <submittedName>
        <fullName evidence="2">Uncharacterized protein</fullName>
    </submittedName>
</protein>
<evidence type="ECO:0000256" key="1">
    <source>
        <dbReference type="SAM" id="Phobius"/>
    </source>
</evidence>
<evidence type="ECO:0000313" key="2">
    <source>
        <dbReference type="EMBL" id="MFC3908064.1"/>
    </source>
</evidence>
<accession>A0ABV8CDL5</accession>
<proteinExistence type="predicted"/>
<keyword evidence="1" id="KW-1133">Transmembrane helix</keyword>
<reference evidence="3" key="1">
    <citation type="journal article" date="2019" name="Int. J. Syst. Evol. Microbiol.">
        <title>The Global Catalogue of Microorganisms (GCM) 10K type strain sequencing project: providing services to taxonomists for standard genome sequencing and annotation.</title>
        <authorList>
            <consortium name="The Broad Institute Genomics Platform"/>
            <consortium name="The Broad Institute Genome Sequencing Center for Infectious Disease"/>
            <person name="Wu L."/>
            <person name="Ma J."/>
        </authorList>
    </citation>
    <scope>NUCLEOTIDE SEQUENCE [LARGE SCALE GENOMIC DNA]</scope>
    <source>
        <strain evidence="3">CCUG 59858</strain>
    </source>
</reference>
<keyword evidence="1" id="KW-0472">Membrane</keyword>
<gene>
    <name evidence="2" type="ORF">ACFORL_03090</name>
</gene>
<keyword evidence="1" id="KW-0812">Transmembrane</keyword>
<sequence>MALWSVGTSLSSFLLFFLMAYLFSAIDKQLLLGLPIFILFYSIIVVVFSVIMGKRFEAPFKQIAANIEHLMLQNDKSKVDDNFSTQEFVFLQQFIFNAFEIKEKKEQAKQEFINITTQADKHPNKR</sequence>